<comment type="similarity">
    <text evidence="4">Belongs to the acyl-CoA dehydrogenase family.</text>
</comment>
<sequence length="2253" mass="252965">MAQTKDPLTQIPFSEPAWLSGLPSPFYKETHHKFQKACRAWFEEHFIPYAMDWENSGNLPNDLFAKFNKDNMLLPNMPSPLPVEWLYREGIKDILGTPVEEWDLTHTAIWIDEINRCGLGGPSSGLTAGFAYGIPPIVKYGSRQLQEKFLPDLLTGRKRTCIAITEPSGGSDVANVQTTAEKTKDGKFYVVNGTKKWITNAIWSDYTTMTVRTGGSGPGGLSMLVVPLKAKGVEMRRLYCTGSKTGGTTFIELDDVKVPVENLIGEEGKGMFYVMNNFNHERLTIAIGVTRQARVALSTAMAYVLKREAFGKALIEQPVVRHRLAKCGAQLEMLQSWLNEFLWQMRYLPKSEADVRLGGLTALVKATAGMVLNECAQNAVLLFGGNGFTQSGQGELVEKIYRDVMGARIPGGSEDVMLDLAVRQLVKNYQKAIKALDQEASGRRKQSALLRRAFCIATQHLLQHNDSDSNRAGTAERRSGRHNRGGAPKMAYNGDAMMAMAEDEYDEGNQIITAEDCWSVIHSFFDSKGLVSQQLDSFDEFASTTMQEIVDETPAIVIDQNVAADDDDGLNMPVVKRRYIIELGVLTISQAAMTEGDGSTRAMYPHEARLRNLTYSSPMFLNLTKRMQLARERSVGGQMGENGVWIDPPNWDGVTVDTIWEEDPDNPPETKDQVFIGKLPIMLKSKICALRNRSEQELYAQQECPFDQGGYFIINGSEKVLIAQERSAANIVQVFKKKGTPTPVVAELRSAIEKGTRLISSMQVKLVNQAAHSNATGKTIKVSVPYIKVDIPVGIVFRALGIVSDEDILNHIVDRKDTQMLEMLKPCLEEAFVIQDRDGALDFIGKRGNQQGVKERRIRYAREIMQKEFLPHISQEEGSETRKAFFLGYMVNRLLQCALGRTAEDDRDHFGKKRLDLAGPLMAQVFRLKFQQLVKEMKQYLHRCVETGREFNITLAVKTNIITSGLRYCLATGNWGDQKKASQSKAGVSQVLNRYTYASTLSHLRRTNTPIGRDGKIAKPRQLHNTHWGLVCPAETPEGQACGLVKNLSLMCYVTVGTPGFPLIDFMRQRGMDLLEEYDPVINPRATKVFLNGTWVGVHRNAGHLADTLRSLRRKGLLSFEVTIIRDVRDREIRVFTDAGRVCRPLFVVDNRPESTNKGSLILDQTHLAKLAGDQDMLQNLEGVSEEEREKHIFGWKGLVDGGVVEYLDAEEEETAMISMTPEDLEEHKAMRAGMPEEARDDPHRRIKQPPNPFVRTWTHCEIHPAMILGICASIIPFPDHNQSPRNTYQASRPKFPHVAPLPSVQCLTIDHEVLTDMGWKGISTVEVGDWVMTLDLSTGLQQWDRVEATTRSPHTGPLYRLHSGGLDVVCNDRHRWYLNTKDLPGVFTPFTTQQMRDNQLIPLKDSKGANKGQWDRKSGTTTHINHKIPTVGHNGNTMYEWPECSWLPREFVKDEACNLDWCTFIGFMLGDGGIHHEVNAEGRCYYYIRVWQSTSKPEAMVYIEELLQRLAAKIPGFVVPTPSVTGQLYQWTIPHRGMYDFFLPMIRGPQSYDPLNDEMCKAYSAPHYRERSISKADHEPGSILPVPAGWKKGNWWYLRRWIYYYWLFLLSRNQARTMIKGIAAADGAWSTVARARSDTCGTGRGGGGAKRFKSSLDSGHLDNVQPERKEVPLAKMEHVTVFNSSIPLMHDLSVLGHLADTRVSFGLMHKKGEWMPSIGAKANANGWRISFAFAESELTVAAPKPELYQNPRHDGYVYCLTVPNGNFLARRSIEYSDNDNAQEILHIRQQPFFTGNSAMGKQAMGVTLTNYSVRMDTMANVLYYPQKPLATTRSMEFLRFRDLPAGQNAIVAISCYSGYNQEDSVIMNQSSIDRGLFRSLFFRAYMDQEKRVGMSVVEQFEKPVRADTMRMKQGTYDKLDEDGIISPGSRVSGDDVIIGKTAPMPPDAEELGQRTKLHVKRDVSTPLRSTENGIVDQVLLTTNTEGLRFVKVRTRVTKIPQIGDKFASRHGQKGTIGITYRQEDMPFTADGLTPDIIINPHAIPSRMTIAHLIECLLSKVGALQGQEGDATPFTDVTVTSISQILADHGFQQRGFEVMYNGHTGKKLNAQVFLGPTYYQRLRHMVDDKIHARARGPLQILTRQPVEGRARDGGLRFGEMERDCMIAHGASAFLKERLLDVSDAFRVHICEICGLMTPIASIKKQQFECRPCKNKTKIAQVIIPYAAKLLFQELAAMNVATRMFTDRSGISIR</sequence>
<dbReference type="Pfam" id="PF04567">
    <property type="entry name" value="RNA_pol_Rpb2_5"/>
    <property type="match status" value="1"/>
</dbReference>
<dbReference type="InterPro" id="IPR007121">
    <property type="entry name" value="RNA_pol_bsu_CS"/>
</dbReference>
<dbReference type="InterPro" id="IPR007647">
    <property type="entry name" value="RNA_pol_Rpb2_5"/>
</dbReference>
<dbReference type="Pfam" id="PF04566">
    <property type="entry name" value="RNA_pol_Rpb2_4"/>
    <property type="match status" value="1"/>
</dbReference>
<organism evidence="29 30">
    <name type="scientific">Pseudocercospora musae</name>
    <dbReference type="NCBI Taxonomy" id="113226"/>
    <lineage>
        <taxon>Eukaryota</taxon>
        <taxon>Fungi</taxon>
        <taxon>Dikarya</taxon>
        <taxon>Ascomycota</taxon>
        <taxon>Pezizomycotina</taxon>
        <taxon>Dothideomycetes</taxon>
        <taxon>Dothideomycetidae</taxon>
        <taxon>Mycosphaerellales</taxon>
        <taxon>Mycosphaerellaceae</taxon>
        <taxon>Pseudocercospora</taxon>
    </lineage>
</organism>
<dbReference type="GO" id="GO:0008270">
    <property type="term" value="F:zinc ion binding"/>
    <property type="evidence" value="ECO:0007669"/>
    <property type="project" value="UniProtKB-KW"/>
</dbReference>
<evidence type="ECO:0000259" key="28">
    <source>
        <dbReference type="Pfam" id="PF04567"/>
    </source>
</evidence>
<dbReference type="InterPro" id="IPR046373">
    <property type="entry name" value="Acyl-CoA_Oxase/DH_mid-dom_sf"/>
</dbReference>
<evidence type="ECO:0000259" key="19">
    <source>
        <dbReference type="Pfam" id="PF00441"/>
    </source>
</evidence>
<dbReference type="SUPFAM" id="SSF64484">
    <property type="entry name" value="beta and beta-prime subunits of DNA dependent RNA-polymerase"/>
    <property type="match status" value="2"/>
</dbReference>
<comment type="subcellular location">
    <subcellularLocation>
        <location evidence="2">Nucleus</location>
    </subcellularLocation>
</comment>
<dbReference type="InterPro" id="IPR014724">
    <property type="entry name" value="RNA_pol_RPB2_OB-fold"/>
</dbReference>
<dbReference type="Gene3D" id="3.90.1100.10">
    <property type="match status" value="2"/>
</dbReference>
<dbReference type="Pfam" id="PF04565">
    <property type="entry name" value="RNA_pol_Rpb2_3"/>
    <property type="match status" value="1"/>
</dbReference>
<evidence type="ECO:0000259" key="22">
    <source>
        <dbReference type="Pfam" id="PF02771"/>
    </source>
</evidence>
<evidence type="ECO:0000256" key="3">
    <source>
        <dbReference type="ARBA" id="ARBA00006835"/>
    </source>
</evidence>
<evidence type="ECO:0000259" key="25">
    <source>
        <dbReference type="Pfam" id="PF04563"/>
    </source>
</evidence>
<feature type="domain" description="RNA polymerase Rpb2" evidence="27">
    <location>
        <begin position="1089"/>
        <end position="1150"/>
    </location>
</feature>
<feature type="region of interest" description="Disordered" evidence="18">
    <location>
        <begin position="465"/>
        <end position="490"/>
    </location>
</feature>
<comment type="caution">
    <text evidence="29">The sequence shown here is derived from an EMBL/GenBank/DDBJ whole genome shotgun (WGS) entry which is preliminary data.</text>
</comment>
<keyword evidence="15 17" id="KW-0804">Transcription</keyword>
<evidence type="ECO:0000256" key="7">
    <source>
        <dbReference type="ARBA" id="ARBA00022630"/>
    </source>
</evidence>
<dbReference type="Pfam" id="PF02770">
    <property type="entry name" value="Acyl-CoA_dh_M"/>
    <property type="match status" value="1"/>
</dbReference>
<comment type="subunit">
    <text evidence="5">Component of the RNA polymerase II (Pol II) complex consisting of 12 subunits.</text>
</comment>
<dbReference type="InterPro" id="IPR036250">
    <property type="entry name" value="AcylCo_DH-like_C"/>
</dbReference>
<comment type="cofactor">
    <cofactor evidence="1">
        <name>FAD</name>
        <dbReference type="ChEBI" id="CHEBI:57692"/>
    </cofactor>
</comment>
<dbReference type="Gene3D" id="2.40.110.10">
    <property type="entry name" value="Butyryl-CoA Dehydrogenase, subunit A, domain 2"/>
    <property type="match status" value="1"/>
</dbReference>
<keyword evidence="12" id="KW-0274">FAD</keyword>
<dbReference type="Gene3D" id="1.10.540.10">
    <property type="entry name" value="Acyl-CoA dehydrogenase/oxidase, N-terminal domain"/>
    <property type="match status" value="1"/>
</dbReference>
<feature type="domain" description="Acyl-CoA dehydrogenase/oxidase C-terminal" evidence="19">
    <location>
        <begin position="268"/>
        <end position="425"/>
    </location>
</feature>
<evidence type="ECO:0000259" key="23">
    <source>
        <dbReference type="Pfam" id="PF04560"/>
    </source>
</evidence>
<evidence type="ECO:0000259" key="20">
    <source>
        <dbReference type="Pfam" id="PF00562"/>
    </source>
</evidence>
<feature type="region of interest" description="Disordered" evidence="18">
    <location>
        <begin position="1641"/>
        <end position="1664"/>
    </location>
</feature>
<evidence type="ECO:0000313" key="29">
    <source>
        <dbReference type="EMBL" id="KXT08389.1"/>
    </source>
</evidence>
<dbReference type="InterPro" id="IPR013786">
    <property type="entry name" value="AcylCoA_DH/ox_N"/>
</dbReference>
<dbReference type="InterPro" id="IPR037033">
    <property type="entry name" value="DNA-dir_RNAP_su2_hyb_sf"/>
</dbReference>
<keyword evidence="9 17" id="KW-0548">Nucleotidyltransferase</keyword>
<dbReference type="InterPro" id="IPR007644">
    <property type="entry name" value="RNA_pol_bsu_protrusion"/>
</dbReference>
<keyword evidence="16" id="KW-0539">Nucleus</keyword>
<dbReference type="GO" id="GO:0050660">
    <property type="term" value="F:flavin adenine dinucleotide binding"/>
    <property type="evidence" value="ECO:0007669"/>
    <property type="project" value="InterPro"/>
</dbReference>
<dbReference type="Pfam" id="PF04560">
    <property type="entry name" value="RNA_pol_Rpb2_7"/>
    <property type="match status" value="1"/>
</dbReference>
<dbReference type="Gene3D" id="2.170.16.10">
    <property type="entry name" value="Hedgehog/Intein (Hint) domain"/>
    <property type="match status" value="1"/>
</dbReference>
<keyword evidence="6 17" id="KW-0240">DNA-directed RNA polymerase</keyword>
<dbReference type="OrthoDB" id="10248617at2759"/>
<gene>
    <name evidence="29" type="ORF">AC579_7307</name>
</gene>
<evidence type="ECO:0000256" key="15">
    <source>
        <dbReference type="ARBA" id="ARBA00023163"/>
    </source>
</evidence>
<dbReference type="PROSITE" id="PS01166">
    <property type="entry name" value="RNA_POL_BETA"/>
    <property type="match status" value="1"/>
</dbReference>
<comment type="catalytic activity">
    <reaction evidence="17">
        <text>RNA(n) + a ribonucleoside 5'-triphosphate = RNA(n+1) + diphosphate</text>
        <dbReference type="Rhea" id="RHEA:21248"/>
        <dbReference type="Rhea" id="RHEA-COMP:14527"/>
        <dbReference type="Rhea" id="RHEA-COMP:17342"/>
        <dbReference type="ChEBI" id="CHEBI:33019"/>
        <dbReference type="ChEBI" id="CHEBI:61557"/>
        <dbReference type="ChEBI" id="CHEBI:140395"/>
        <dbReference type="EC" id="2.7.7.6"/>
    </reaction>
</comment>
<feature type="domain" description="RNA polymerase beta subunit protrusion" evidence="25">
    <location>
        <begin position="529"/>
        <end position="964"/>
    </location>
</feature>
<dbReference type="Gene3D" id="1.20.140.10">
    <property type="entry name" value="Butyryl-CoA Dehydrogenase, subunit A, domain 3"/>
    <property type="match status" value="1"/>
</dbReference>
<dbReference type="CDD" id="cd00653">
    <property type="entry name" value="RNA_pol_B_RPB2"/>
    <property type="match status" value="1"/>
</dbReference>
<dbReference type="PANTHER" id="PTHR20856">
    <property type="entry name" value="DNA-DIRECTED RNA POLYMERASE I SUBUNIT 2"/>
    <property type="match status" value="1"/>
</dbReference>
<dbReference type="InterPro" id="IPR007646">
    <property type="entry name" value="RNA_pol_Rpb2_4"/>
</dbReference>
<comment type="function">
    <text evidence="17">DNA-dependent RNA polymerase catalyzes the transcription of DNA into RNA using the four ribonucleoside triphosphates as substrates.</text>
</comment>
<dbReference type="Pfam" id="PF02771">
    <property type="entry name" value="Acyl-CoA_dh_N"/>
    <property type="match status" value="1"/>
</dbReference>
<feature type="domain" description="RNA polymerase Rpb2" evidence="26">
    <location>
        <begin position="990"/>
        <end position="1054"/>
    </location>
</feature>
<keyword evidence="8 17" id="KW-0808">Transferase</keyword>
<dbReference type="Pfam" id="PF00562">
    <property type="entry name" value="RNA_pol_Rpb2_6"/>
    <property type="match status" value="1"/>
</dbReference>
<evidence type="ECO:0000256" key="10">
    <source>
        <dbReference type="ARBA" id="ARBA00022723"/>
    </source>
</evidence>
<dbReference type="Gene3D" id="3.90.1110.10">
    <property type="entry name" value="RNA polymerase Rpb2, domain 2"/>
    <property type="match status" value="1"/>
</dbReference>
<dbReference type="GO" id="GO:0000428">
    <property type="term" value="C:DNA-directed RNA polymerase complex"/>
    <property type="evidence" value="ECO:0007669"/>
    <property type="project" value="UniProtKB-KW"/>
</dbReference>
<dbReference type="InterPro" id="IPR007642">
    <property type="entry name" value="RNA_pol_Rpb2_2"/>
</dbReference>
<dbReference type="GO" id="GO:0005634">
    <property type="term" value="C:nucleus"/>
    <property type="evidence" value="ECO:0007669"/>
    <property type="project" value="UniProtKB-SubCell"/>
</dbReference>
<keyword evidence="13" id="KW-0862">Zinc</keyword>
<evidence type="ECO:0000256" key="11">
    <source>
        <dbReference type="ARBA" id="ARBA00022771"/>
    </source>
</evidence>
<evidence type="ECO:0000256" key="4">
    <source>
        <dbReference type="ARBA" id="ARBA00009347"/>
    </source>
</evidence>
<feature type="region of interest" description="Disordered" evidence="18">
    <location>
        <begin position="1409"/>
        <end position="1430"/>
    </location>
</feature>
<dbReference type="Gene3D" id="2.40.50.150">
    <property type="match status" value="1"/>
</dbReference>
<dbReference type="STRING" id="113226.A0A139I166"/>
<dbReference type="GO" id="GO:0003899">
    <property type="term" value="F:DNA-directed RNA polymerase activity"/>
    <property type="evidence" value="ECO:0007669"/>
    <property type="project" value="UniProtKB-EC"/>
</dbReference>
<dbReference type="Proteomes" id="UP000073492">
    <property type="component" value="Unassembled WGS sequence"/>
</dbReference>
<evidence type="ECO:0000256" key="9">
    <source>
        <dbReference type="ARBA" id="ARBA00022695"/>
    </source>
</evidence>
<dbReference type="InterPro" id="IPR007645">
    <property type="entry name" value="RNA_pol_Rpb2_3"/>
</dbReference>
<dbReference type="Pfam" id="PF04561">
    <property type="entry name" value="RNA_pol_Rpb2_2"/>
    <property type="match status" value="1"/>
</dbReference>
<dbReference type="InterPro" id="IPR036844">
    <property type="entry name" value="Hint_dom_sf"/>
</dbReference>
<dbReference type="GO" id="GO:0032549">
    <property type="term" value="F:ribonucleoside binding"/>
    <property type="evidence" value="ECO:0007669"/>
    <property type="project" value="InterPro"/>
</dbReference>
<feature type="domain" description="RNA polymerase Rpb2" evidence="24">
    <location>
        <begin position="752"/>
        <end position="916"/>
    </location>
</feature>
<evidence type="ECO:0000256" key="6">
    <source>
        <dbReference type="ARBA" id="ARBA00022478"/>
    </source>
</evidence>
<dbReference type="InterPro" id="IPR009075">
    <property type="entry name" value="AcylCo_DH/oxidase_C"/>
</dbReference>
<evidence type="ECO:0000259" key="24">
    <source>
        <dbReference type="Pfam" id="PF04561"/>
    </source>
</evidence>
<dbReference type="GO" id="GO:0016627">
    <property type="term" value="F:oxidoreductase activity, acting on the CH-CH group of donors"/>
    <property type="evidence" value="ECO:0007669"/>
    <property type="project" value="InterPro"/>
</dbReference>
<feature type="compositionally biased region" description="Basic and acidic residues" evidence="18">
    <location>
        <begin position="1409"/>
        <end position="1419"/>
    </location>
</feature>
<dbReference type="FunFam" id="3.90.1800.10:FF:000002">
    <property type="entry name" value="DNA-directed RNA polymerase subunit beta"/>
    <property type="match status" value="1"/>
</dbReference>
<dbReference type="Gene3D" id="3.90.1800.10">
    <property type="entry name" value="RNA polymerase alpha subunit dimerisation domain"/>
    <property type="match status" value="1"/>
</dbReference>
<evidence type="ECO:0000259" key="21">
    <source>
        <dbReference type="Pfam" id="PF02770"/>
    </source>
</evidence>
<reference evidence="29 30" key="1">
    <citation type="submission" date="2015-07" db="EMBL/GenBank/DDBJ databases">
        <title>Comparative genomics of the Sigatoka disease complex on banana suggests a link between parallel evolutionary changes in Pseudocercospora fijiensis and Pseudocercospora eumusae and increased virulence on the banana host.</title>
        <authorList>
            <person name="Chang T.-C."/>
            <person name="Salvucci A."/>
            <person name="Crous P.W."/>
            <person name="Stergiopoulos I."/>
        </authorList>
    </citation>
    <scope>NUCLEOTIDE SEQUENCE [LARGE SCALE GENOMIC DNA]</scope>
    <source>
        <strain evidence="29 30">CBS 116634</strain>
    </source>
</reference>
<dbReference type="Pfam" id="PF04563">
    <property type="entry name" value="RNA_pol_Rpb2_1"/>
    <property type="match status" value="1"/>
</dbReference>
<evidence type="ECO:0000256" key="8">
    <source>
        <dbReference type="ARBA" id="ARBA00022679"/>
    </source>
</evidence>
<dbReference type="Pfam" id="PF00441">
    <property type="entry name" value="Acyl-CoA_dh_1"/>
    <property type="match status" value="1"/>
</dbReference>
<feature type="domain" description="Acyl-CoA dehydrogenase/oxidase N-terminal" evidence="22">
    <location>
        <begin position="29"/>
        <end position="156"/>
    </location>
</feature>
<evidence type="ECO:0000256" key="18">
    <source>
        <dbReference type="SAM" id="MobiDB-lite"/>
    </source>
</evidence>
<dbReference type="GO" id="GO:0006351">
    <property type="term" value="P:DNA-templated transcription"/>
    <property type="evidence" value="ECO:0007669"/>
    <property type="project" value="InterPro"/>
</dbReference>
<dbReference type="EC" id="2.7.7.6" evidence="17"/>
<evidence type="ECO:0000256" key="14">
    <source>
        <dbReference type="ARBA" id="ARBA00022842"/>
    </source>
</evidence>
<comment type="similarity">
    <text evidence="3 17">Belongs to the RNA polymerase beta chain family.</text>
</comment>
<evidence type="ECO:0000259" key="27">
    <source>
        <dbReference type="Pfam" id="PF04566"/>
    </source>
</evidence>
<dbReference type="InterPro" id="IPR006091">
    <property type="entry name" value="Acyl-CoA_Oxase/DH_mid-dom"/>
</dbReference>
<feature type="compositionally biased region" description="Basic and acidic residues" evidence="18">
    <location>
        <begin position="465"/>
        <end position="478"/>
    </location>
</feature>
<name>A0A139I166_9PEZI</name>
<evidence type="ECO:0000256" key="5">
    <source>
        <dbReference type="ARBA" id="ARBA00011730"/>
    </source>
</evidence>
<evidence type="ECO:0000256" key="16">
    <source>
        <dbReference type="ARBA" id="ARBA00023242"/>
    </source>
</evidence>
<keyword evidence="14" id="KW-0460">Magnesium</keyword>
<dbReference type="InterPro" id="IPR009100">
    <property type="entry name" value="AcylCoA_DH/oxidase_NM_dom_sf"/>
</dbReference>
<evidence type="ECO:0000256" key="17">
    <source>
        <dbReference type="RuleBase" id="RU363031"/>
    </source>
</evidence>
<dbReference type="InterPro" id="IPR015712">
    <property type="entry name" value="DNA-dir_RNA_pol_su2"/>
</dbReference>
<proteinExistence type="inferred from homology"/>
<keyword evidence="11" id="KW-0863">Zinc-finger</keyword>
<dbReference type="EMBL" id="LFZO01000453">
    <property type="protein sequence ID" value="KXT08389.1"/>
    <property type="molecule type" value="Genomic_DNA"/>
</dbReference>
<dbReference type="GO" id="GO:0003677">
    <property type="term" value="F:DNA binding"/>
    <property type="evidence" value="ECO:0007669"/>
    <property type="project" value="InterPro"/>
</dbReference>
<evidence type="ECO:0000256" key="13">
    <source>
        <dbReference type="ARBA" id="ARBA00022833"/>
    </source>
</evidence>
<dbReference type="InterPro" id="IPR007120">
    <property type="entry name" value="DNA-dir_RNAP_su2_dom"/>
</dbReference>
<dbReference type="FunFam" id="2.40.50.150:FF:000002">
    <property type="entry name" value="DNA-directed RNA polymerase subunit beta"/>
    <property type="match status" value="1"/>
</dbReference>
<evidence type="ECO:0000256" key="2">
    <source>
        <dbReference type="ARBA" id="ARBA00004123"/>
    </source>
</evidence>
<evidence type="ECO:0000313" key="30">
    <source>
        <dbReference type="Proteomes" id="UP000073492"/>
    </source>
</evidence>
<dbReference type="SUPFAM" id="SSF51294">
    <property type="entry name" value="Hedgehog/intein (Hint) domain"/>
    <property type="match status" value="1"/>
</dbReference>
<dbReference type="InterPro" id="IPR037069">
    <property type="entry name" value="AcylCoA_DH/ox_N_sf"/>
</dbReference>
<evidence type="ECO:0000259" key="26">
    <source>
        <dbReference type="Pfam" id="PF04565"/>
    </source>
</evidence>
<feature type="domain" description="RNA polymerase Rpb2" evidence="23">
    <location>
        <begin position="2153"/>
        <end position="2245"/>
    </location>
</feature>
<accession>A0A139I166</accession>
<dbReference type="NCBIfam" id="NF007175">
    <property type="entry name" value="PRK09606.1"/>
    <property type="match status" value="1"/>
</dbReference>
<protein>
    <recommendedName>
        <fullName evidence="17">DNA-directed RNA polymerase subunit beta</fullName>
        <ecNumber evidence="17">2.7.7.6</ecNumber>
    </recommendedName>
</protein>
<keyword evidence="7" id="KW-0285">Flavoprotein</keyword>
<dbReference type="SUPFAM" id="SSF56645">
    <property type="entry name" value="Acyl-CoA dehydrogenase NM domain-like"/>
    <property type="match status" value="1"/>
</dbReference>
<dbReference type="Gene3D" id="2.40.270.10">
    <property type="entry name" value="DNA-directed RNA polymerase, subunit 2, domain 6"/>
    <property type="match status" value="2"/>
</dbReference>
<dbReference type="InterPro" id="IPR007641">
    <property type="entry name" value="RNA_pol_Rpb2_7"/>
</dbReference>
<feature type="domain" description="RNA polymerase Rpb2" evidence="28">
    <location>
        <begin position="1196"/>
        <end position="1265"/>
    </location>
</feature>
<dbReference type="InterPro" id="IPR037034">
    <property type="entry name" value="RNA_pol_Rpb2_2_sf"/>
</dbReference>
<keyword evidence="10" id="KW-0479">Metal-binding</keyword>
<feature type="domain" description="Acyl-CoA oxidase/dehydrogenase middle" evidence="21">
    <location>
        <begin position="161"/>
        <end position="256"/>
    </location>
</feature>
<evidence type="ECO:0000256" key="12">
    <source>
        <dbReference type="ARBA" id="ARBA00022827"/>
    </source>
</evidence>
<evidence type="ECO:0000256" key="1">
    <source>
        <dbReference type="ARBA" id="ARBA00001974"/>
    </source>
</evidence>
<keyword evidence="30" id="KW-1185">Reference proteome</keyword>
<feature type="domain" description="DNA-directed RNA polymerase subunit 2 hybrid-binding" evidence="20">
    <location>
        <begin position="1789"/>
        <end position="2151"/>
    </location>
</feature>
<dbReference type="SUPFAM" id="SSF47203">
    <property type="entry name" value="Acyl-CoA dehydrogenase C-terminal domain-like"/>
    <property type="match status" value="1"/>
</dbReference>